<name>L7F5Y4_STRT8</name>
<feature type="non-terminal residue" evidence="1">
    <location>
        <position position="22"/>
    </location>
</feature>
<evidence type="ECO:0000313" key="1">
    <source>
        <dbReference type="EMBL" id="ELP66692.1"/>
    </source>
</evidence>
<reference evidence="1 2" key="1">
    <citation type="journal article" date="2011" name="Plasmid">
        <title>Streptomyces turgidiscabies Car8 contains a modular pathogenicity island that shares virulence genes with other actinobacterial plant pathogens.</title>
        <authorList>
            <person name="Huguet-Tapia J.C."/>
            <person name="Badger J.H."/>
            <person name="Loria R."/>
            <person name="Pettis G.S."/>
        </authorList>
    </citation>
    <scope>NUCLEOTIDE SEQUENCE [LARGE SCALE GENOMIC DNA]</scope>
    <source>
        <strain evidence="1 2">Car8</strain>
    </source>
</reference>
<gene>
    <name evidence="1" type="ORF">STRTUCAR8_04830</name>
</gene>
<sequence length="22" mass="2600">MPRTATFWVMVRGLRGVRRRPG</sequence>
<protein>
    <submittedName>
        <fullName evidence="1">Uncharacterized protein</fullName>
    </submittedName>
</protein>
<proteinExistence type="predicted"/>
<dbReference type="AlphaFoldDB" id="L7F5Y4"/>
<evidence type="ECO:0000313" key="2">
    <source>
        <dbReference type="Proteomes" id="UP000010931"/>
    </source>
</evidence>
<dbReference type="Proteomes" id="UP000010931">
    <property type="component" value="Unassembled WGS sequence"/>
</dbReference>
<accession>L7F5Y4</accession>
<comment type="caution">
    <text evidence="1">The sequence shown here is derived from an EMBL/GenBank/DDBJ whole genome shotgun (WGS) entry which is preliminary data.</text>
</comment>
<dbReference type="EMBL" id="AEJB01000333">
    <property type="protein sequence ID" value="ELP66692.1"/>
    <property type="molecule type" value="Genomic_DNA"/>
</dbReference>
<organism evidence="1 2">
    <name type="scientific">Streptomyces turgidiscabies (strain Car8)</name>
    <dbReference type="NCBI Taxonomy" id="698760"/>
    <lineage>
        <taxon>Bacteria</taxon>
        <taxon>Bacillati</taxon>
        <taxon>Actinomycetota</taxon>
        <taxon>Actinomycetes</taxon>
        <taxon>Kitasatosporales</taxon>
        <taxon>Streptomycetaceae</taxon>
        <taxon>Streptomyces</taxon>
    </lineage>
</organism>
<keyword evidence="2" id="KW-1185">Reference proteome</keyword>